<evidence type="ECO:0000256" key="1">
    <source>
        <dbReference type="SAM" id="Coils"/>
    </source>
</evidence>
<feature type="region of interest" description="Disordered" evidence="2">
    <location>
        <begin position="213"/>
        <end position="233"/>
    </location>
</feature>
<feature type="coiled-coil region" evidence="1">
    <location>
        <begin position="432"/>
        <end position="459"/>
    </location>
</feature>
<dbReference type="Proteomes" id="UP000308671">
    <property type="component" value="Unassembled WGS sequence"/>
</dbReference>
<dbReference type="EMBL" id="PQXL01000284">
    <property type="protein sequence ID" value="THV47852.1"/>
    <property type="molecule type" value="Genomic_DNA"/>
</dbReference>
<organism evidence="3 4">
    <name type="scientific">Botrytis galanthina</name>
    <dbReference type="NCBI Taxonomy" id="278940"/>
    <lineage>
        <taxon>Eukaryota</taxon>
        <taxon>Fungi</taxon>
        <taxon>Dikarya</taxon>
        <taxon>Ascomycota</taxon>
        <taxon>Pezizomycotina</taxon>
        <taxon>Leotiomycetes</taxon>
        <taxon>Helotiales</taxon>
        <taxon>Sclerotiniaceae</taxon>
        <taxon>Botrytis</taxon>
    </lineage>
</organism>
<dbReference type="OrthoDB" id="3547079at2759"/>
<feature type="compositionally biased region" description="Polar residues" evidence="2">
    <location>
        <begin position="49"/>
        <end position="59"/>
    </location>
</feature>
<feature type="compositionally biased region" description="Polar residues" evidence="2">
    <location>
        <begin position="144"/>
        <end position="164"/>
    </location>
</feature>
<feature type="region of interest" description="Disordered" evidence="2">
    <location>
        <begin position="16"/>
        <end position="67"/>
    </location>
</feature>
<keyword evidence="1" id="KW-0175">Coiled coil</keyword>
<keyword evidence="4" id="KW-1185">Reference proteome</keyword>
<feature type="compositionally biased region" description="Low complexity" evidence="2">
    <location>
        <begin position="107"/>
        <end position="117"/>
    </location>
</feature>
<sequence length="621" mass="69515">MSRKAVQLNCAGQPVSYQNQTSPSLFHTRYPNLSNSSPQQSNFPSPSPIYSNNLGSQQHYPPRAVPGWTSTMQASTYPSPYSNPDGFQTQHQLPPFAHEIGRHNTQYSSQFSTQSQPQLPPLDHYPLTPVTPSNASPFLGTPSRLGSSISTPAPQSKLQALPQSQSLESALNDADVESLKALLRAAGNLYPHMRTTTLRFLLGDKYVEEEKEEGWSTEGLPNNDKVNGKSMDRRGMSINSRKERIIPGKGLVIDLVSDDEDTLQKETPLEEALIIEKKRTAALLQELEAAKAEIKTVTNNYQNEWNQVETLQQQMREIQAKAISAQNTLPELMPRNDSADQASKTDRSYNEMLRKQLIDGRKGTKRLKELLNQQRQFQSSSGTPISQLNKISEEYKKAFKIEEARSQWFQLADQQMIHTEVDTRASSTNAVKDTAVEALEKEKKKTKDLEKALEVERRLREVTERTLTHERDLTGKGEGEVLAELGEERRVLADLDDDLLNGGTQRQPVAGVSLSAKKRKLSPTLEDLGLERKSIKFEGGKCGQCFKDIRSRDADGPCRYHPGSKTLHPRALPKLVEQHGERCYQGKTVDEMLTIYGASHWLSDWSWSCCKRSAGGMAGNV</sequence>
<comment type="caution">
    <text evidence="3">The sequence shown here is derived from an EMBL/GenBank/DDBJ whole genome shotgun (WGS) entry which is preliminary data.</text>
</comment>
<feature type="compositionally biased region" description="Polar residues" evidence="2">
    <location>
        <begin position="16"/>
        <end position="25"/>
    </location>
</feature>
<feature type="region of interest" description="Disordered" evidence="2">
    <location>
        <begin position="107"/>
        <end position="164"/>
    </location>
</feature>
<feature type="compositionally biased region" description="Low complexity" evidence="2">
    <location>
        <begin position="31"/>
        <end position="44"/>
    </location>
</feature>
<evidence type="ECO:0000313" key="4">
    <source>
        <dbReference type="Proteomes" id="UP000308671"/>
    </source>
</evidence>
<reference evidence="3 4" key="1">
    <citation type="submission" date="2017-12" db="EMBL/GenBank/DDBJ databases">
        <title>Comparative genomics of Botrytis spp.</title>
        <authorList>
            <person name="Valero-Jimenez C.A."/>
            <person name="Tapia P."/>
            <person name="Veloso J."/>
            <person name="Silva-Moreno E."/>
            <person name="Staats M."/>
            <person name="Valdes J.H."/>
            <person name="Van Kan J.A.L."/>
        </authorList>
    </citation>
    <scope>NUCLEOTIDE SEQUENCE [LARGE SCALE GENOMIC DNA]</scope>
    <source>
        <strain evidence="3 4">MUCL435</strain>
    </source>
</reference>
<name>A0A4S8QV98_9HELO</name>
<accession>A0A4S8QV98</accession>
<evidence type="ECO:0000313" key="3">
    <source>
        <dbReference type="EMBL" id="THV47852.1"/>
    </source>
</evidence>
<protein>
    <submittedName>
        <fullName evidence="3">Uncharacterized protein</fullName>
    </submittedName>
</protein>
<feature type="coiled-coil region" evidence="1">
    <location>
        <begin position="280"/>
        <end position="328"/>
    </location>
</feature>
<gene>
    <name evidence="3" type="ORF">BGAL_0284g00060</name>
</gene>
<evidence type="ECO:0000256" key="2">
    <source>
        <dbReference type="SAM" id="MobiDB-lite"/>
    </source>
</evidence>
<dbReference type="AlphaFoldDB" id="A0A4S8QV98"/>
<proteinExistence type="predicted"/>